<dbReference type="InterPro" id="IPR036322">
    <property type="entry name" value="WD40_repeat_dom_sf"/>
</dbReference>
<keyword evidence="2" id="KW-0677">Repeat</keyword>
<dbReference type="AlphaFoldDB" id="A0AAD3HJG0"/>
<dbReference type="Pfam" id="PF03451">
    <property type="entry name" value="HELP"/>
    <property type="match status" value="1"/>
</dbReference>
<dbReference type="Gene3D" id="2.130.10.10">
    <property type="entry name" value="YVTN repeat-like/Quinoprotein amine dehydrogenase"/>
    <property type="match status" value="2"/>
</dbReference>
<keyword evidence="1 3" id="KW-0853">WD repeat</keyword>
<dbReference type="GO" id="GO:0005509">
    <property type="term" value="F:calcium ion binding"/>
    <property type="evidence" value="ECO:0007669"/>
    <property type="project" value="InterPro"/>
</dbReference>
<dbReference type="InterPro" id="IPR001680">
    <property type="entry name" value="WD40_rpt"/>
</dbReference>
<evidence type="ECO:0000313" key="6">
    <source>
        <dbReference type="EMBL" id="GFR42918.1"/>
    </source>
</evidence>
<evidence type="ECO:0000256" key="1">
    <source>
        <dbReference type="ARBA" id="ARBA00022574"/>
    </source>
</evidence>
<dbReference type="PROSITE" id="PS50082">
    <property type="entry name" value="WD_REPEATS_2"/>
    <property type="match status" value="1"/>
</dbReference>
<protein>
    <recommendedName>
        <fullName evidence="5">EF-hand domain-containing protein</fullName>
    </recommendedName>
</protein>
<accession>A0AAD3HJG0</accession>
<dbReference type="InterPro" id="IPR005108">
    <property type="entry name" value="HELP"/>
</dbReference>
<comment type="caution">
    <text evidence="6">The sequence shown here is derived from an EMBL/GenBank/DDBJ whole genome shotgun (WGS) entry which is preliminary data.</text>
</comment>
<dbReference type="PANTHER" id="PTHR13720:SF33">
    <property type="entry name" value="HELP DOMAIN-CONTAINING PROTEIN"/>
    <property type="match status" value="1"/>
</dbReference>
<dbReference type="GO" id="GO:0008017">
    <property type="term" value="F:microtubule binding"/>
    <property type="evidence" value="ECO:0007669"/>
    <property type="project" value="TreeGrafter"/>
</dbReference>
<dbReference type="InterPro" id="IPR011992">
    <property type="entry name" value="EF-hand-dom_pair"/>
</dbReference>
<dbReference type="SUPFAM" id="SSF50978">
    <property type="entry name" value="WD40 repeat-like"/>
    <property type="match status" value="1"/>
</dbReference>
<proteinExistence type="predicted"/>
<evidence type="ECO:0000256" key="3">
    <source>
        <dbReference type="PROSITE-ProRule" id="PRU00221"/>
    </source>
</evidence>
<evidence type="ECO:0000256" key="2">
    <source>
        <dbReference type="ARBA" id="ARBA00022737"/>
    </source>
</evidence>
<dbReference type="PROSITE" id="PS50222">
    <property type="entry name" value="EF_HAND_2"/>
    <property type="match status" value="1"/>
</dbReference>
<reference evidence="6 7" key="1">
    <citation type="journal article" date="2021" name="Sci. Rep.">
        <title>Genome sequencing of the multicellular alga Astrephomene provides insights into convergent evolution of germ-soma differentiation.</title>
        <authorList>
            <person name="Yamashita S."/>
            <person name="Yamamoto K."/>
            <person name="Matsuzaki R."/>
            <person name="Suzuki S."/>
            <person name="Yamaguchi H."/>
            <person name="Hirooka S."/>
            <person name="Minakuchi Y."/>
            <person name="Miyagishima S."/>
            <person name="Kawachi M."/>
            <person name="Toyoda A."/>
            <person name="Nozaki H."/>
        </authorList>
    </citation>
    <scope>NUCLEOTIDE SEQUENCE [LARGE SCALE GENOMIC DNA]</scope>
    <source>
        <strain evidence="6 7">NIES-4017</strain>
    </source>
</reference>
<sequence>PGRGVGGGGGGGGLVSYDTGPVRMGRAAFAEPQQQQAEAASRHMSDLRLSGADSPPGAAAAAAARGAPAADLTEAGLAGLEDQIRDALRARRTVYEDSKSLLLRMFKSVDDGSGDVSWDEFCAICGQLGVSCGLSEAQRLFERFGYKERLPYARFAAVLLTQPSRQLAEEMPIRAGPFRDVHAAQFHGKIKDRRCRKPLYTPANWDPQLDAARSAELPNTRLVLQFVYGYNGKDATSQNLFYNCLGQLVYFVAGVGVVYTRRGGPTSPSLPPAHDDGAGGGGGHSQHFFLGHTDDIKALALCPAEVDVEGRKYPPRSIVATAQVSSHEEGPFICVWDSRLGSQQGQPQLARLAHRKEDRGFSALGFSADGAHLAAVANDNAHTVYVYDWRRGRMEGSGRGQMGDPPQVYGIEWNPHAGRYPGVPPAFLTFGKKHIKTWQRDATGQWAGKPLSTGRLDMQNVHSAAWLPPRGGGEECLVVAGMGDGQLYVFKGSSAIKSIAAHARGPQSIQPDGHVAYPGVRGMRLAEVRGGGGGGGEEGVRRVLLTGGADGTILRWDVSDGQLVEGRFAGRPLSLRSPLPDRGHCVRSLDWREGE</sequence>
<name>A0AAD3HJG0_9CHLO</name>
<feature type="domain" description="EF-hand" evidence="5">
    <location>
        <begin position="97"/>
        <end position="131"/>
    </location>
</feature>
<feature type="compositionally biased region" description="Low complexity" evidence="4">
    <location>
        <begin position="29"/>
        <end position="39"/>
    </location>
</feature>
<dbReference type="InterPro" id="IPR050630">
    <property type="entry name" value="WD_repeat_EMAP"/>
</dbReference>
<dbReference type="SUPFAM" id="SSF47473">
    <property type="entry name" value="EF-hand"/>
    <property type="match status" value="1"/>
</dbReference>
<feature type="non-terminal residue" evidence="6">
    <location>
        <position position="1"/>
    </location>
</feature>
<dbReference type="InterPro" id="IPR015943">
    <property type="entry name" value="WD40/YVTN_repeat-like_dom_sf"/>
</dbReference>
<gene>
    <name evidence="6" type="ORF">Agub_g3918</name>
</gene>
<feature type="region of interest" description="Disordered" evidence="4">
    <location>
        <begin position="29"/>
        <end position="59"/>
    </location>
</feature>
<feature type="compositionally biased region" description="Low complexity" evidence="4">
    <location>
        <begin position="50"/>
        <end position="59"/>
    </location>
</feature>
<dbReference type="EMBL" id="BMAR01000004">
    <property type="protein sequence ID" value="GFR42918.1"/>
    <property type="molecule type" value="Genomic_DNA"/>
</dbReference>
<feature type="repeat" description="WD" evidence="3">
    <location>
        <begin position="544"/>
        <end position="566"/>
    </location>
</feature>
<dbReference type="PANTHER" id="PTHR13720">
    <property type="entry name" value="WD-40 REPEAT PROTEIN"/>
    <property type="match status" value="1"/>
</dbReference>
<keyword evidence="7" id="KW-1185">Reference proteome</keyword>
<dbReference type="InterPro" id="IPR002048">
    <property type="entry name" value="EF_hand_dom"/>
</dbReference>
<dbReference type="SMART" id="SM00320">
    <property type="entry name" value="WD40"/>
    <property type="match status" value="3"/>
</dbReference>
<feature type="non-terminal residue" evidence="6">
    <location>
        <position position="595"/>
    </location>
</feature>
<feature type="region of interest" description="Disordered" evidence="4">
    <location>
        <begin position="265"/>
        <end position="284"/>
    </location>
</feature>
<organism evidence="6 7">
    <name type="scientific">Astrephomene gubernaculifera</name>
    <dbReference type="NCBI Taxonomy" id="47775"/>
    <lineage>
        <taxon>Eukaryota</taxon>
        <taxon>Viridiplantae</taxon>
        <taxon>Chlorophyta</taxon>
        <taxon>core chlorophytes</taxon>
        <taxon>Chlorophyceae</taxon>
        <taxon>CS clade</taxon>
        <taxon>Chlamydomonadales</taxon>
        <taxon>Astrephomenaceae</taxon>
        <taxon>Astrephomene</taxon>
    </lineage>
</organism>
<evidence type="ECO:0000259" key="5">
    <source>
        <dbReference type="PROSITE" id="PS50222"/>
    </source>
</evidence>
<evidence type="ECO:0000313" key="7">
    <source>
        <dbReference type="Proteomes" id="UP001054857"/>
    </source>
</evidence>
<evidence type="ECO:0000256" key="4">
    <source>
        <dbReference type="SAM" id="MobiDB-lite"/>
    </source>
</evidence>
<dbReference type="Proteomes" id="UP001054857">
    <property type="component" value="Unassembled WGS sequence"/>
</dbReference>